<dbReference type="Proteomes" id="UP001630127">
    <property type="component" value="Unassembled WGS sequence"/>
</dbReference>
<protein>
    <recommendedName>
        <fullName evidence="2">RNase H type-1 domain-containing protein</fullName>
    </recommendedName>
</protein>
<dbReference type="InterPro" id="IPR036397">
    <property type="entry name" value="RNaseH_sf"/>
</dbReference>
<evidence type="ECO:0000313" key="3">
    <source>
        <dbReference type="EMBL" id="KAL3528823.1"/>
    </source>
</evidence>
<gene>
    <name evidence="3" type="ORF">ACH5RR_008145</name>
</gene>
<dbReference type="Pfam" id="PF13456">
    <property type="entry name" value="RVT_3"/>
    <property type="match status" value="1"/>
</dbReference>
<organism evidence="3 4">
    <name type="scientific">Cinchona calisaya</name>
    <dbReference type="NCBI Taxonomy" id="153742"/>
    <lineage>
        <taxon>Eukaryota</taxon>
        <taxon>Viridiplantae</taxon>
        <taxon>Streptophyta</taxon>
        <taxon>Embryophyta</taxon>
        <taxon>Tracheophyta</taxon>
        <taxon>Spermatophyta</taxon>
        <taxon>Magnoliopsida</taxon>
        <taxon>eudicotyledons</taxon>
        <taxon>Gunneridae</taxon>
        <taxon>Pentapetalae</taxon>
        <taxon>asterids</taxon>
        <taxon>lamiids</taxon>
        <taxon>Gentianales</taxon>
        <taxon>Rubiaceae</taxon>
        <taxon>Cinchonoideae</taxon>
        <taxon>Cinchoneae</taxon>
        <taxon>Cinchona</taxon>
    </lineage>
</organism>
<dbReference type="CDD" id="cd06222">
    <property type="entry name" value="RNase_H_like"/>
    <property type="match status" value="1"/>
</dbReference>
<feature type="domain" description="RNase H type-1" evidence="2">
    <location>
        <begin position="216"/>
        <end position="329"/>
    </location>
</feature>
<dbReference type="InterPro" id="IPR002156">
    <property type="entry name" value="RNaseH_domain"/>
</dbReference>
<feature type="compositionally biased region" description="Basic and acidic residues" evidence="1">
    <location>
        <begin position="66"/>
        <end position="94"/>
    </location>
</feature>
<dbReference type="Gene3D" id="3.30.420.10">
    <property type="entry name" value="Ribonuclease H-like superfamily/Ribonuclease H"/>
    <property type="match status" value="1"/>
</dbReference>
<dbReference type="InterPro" id="IPR044730">
    <property type="entry name" value="RNase_H-like_dom_plant"/>
</dbReference>
<dbReference type="EMBL" id="JBJUIK010000004">
    <property type="protein sequence ID" value="KAL3528823.1"/>
    <property type="molecule type" value="Genomic_DNA"/>
</dbReference>
<evidence type="ECO:0000256" key="1">
    <source>
        <dbReference type="SAM" id="MobiDB-lite"/>
    </source>
</evidence>
<feature type="region of interest" description="Disordered" evidence="1">
    <location>
        <begin position="58"/>
        <end position="94"/>
    </location>
</feature>
<dbReference type="InterPro" id="IPR012337">
    <property type="entry name" value="RNaseH-like_sf"/>
</dbReference>
<evidence type="ECO:0000313" key="4">
    <source>
        <dbReference type="Proteomes" id="UP001630127"/>
    </source>
</evidence>
<sequence>MEAGLELREEKNISTRRGVLLSKKTLTVNNGYSMTGSKPSSRECENRESIEVTLAVGGGVTLTTDGTEKGSEANKERSSAENLDKGNEKQGEKLKEGEITTENIIGTSNVNKQDKTEEMEMDSQNCEKPQDLVMMRRNKRFKRLPTSSREPLKEVTNLGGMVCEGGKRKITTQEREEAIEALEENIIKMPKRNKESQPNAETPAKGMRLMVTTVRNHQQRRVGIGIVAVNDQDHIQIIWGLHEGLKTGQDQEITEAIRFALIKAAEHGWKEIQVEADNKLVIELLTKGCSNHREAAPVLEDVLDMFSWFHKCSFIYIRKSSNSLGNRVAVFAKCLLHDVVWLESYPAWARI</sequence>
<accession>A0ABD3AB80</accession>
<evidence type="ECO:0000259" key="2">
    <source>
        <dbReference type="Pfam" id="PF13456"/>
    </source>
</evidence>
<dbReference type="AlphaFoldDB" id="A0ABD3AB80"/>
<name>A0ABD3AB80_9GENT</name>
<keyword evidence="4" id="KW-1185">Reference proteome</keyword>
<proteinExistence type="predicted"/>
<comment type="caution">
    <text evidence="3">The sequence shown here is derived from an EMBL/GenBank/DDBJ whole genome shotgun (WGS) entry which is preliminary data.</text>
</comment>
<reference evidence="3 4" key="1">
    <citation type="submission" date="2024-11" db="EMBL/GenBank/DDBJ databases">
        <title>A near-complete genome assembly of Cinchona calisaya.</title>
        <authorList>
            <person name="Lian D.C."/>
            <person name="Zhao X.W."/>
            <person name="Wei L."/>
        </authorList>
    </citation>
    <scope>NUCLEOTIDE SEQUENCE [LARGE SCALE GENOMIC DNA]</scope>
    <source>
        <tissue evidence="3">Nenye</tissue>
    </source>
</reference>
<dbReference type="SUPFAM" id="SSF53098">
    <property type="entry name" value="Ribonuclease H-like"/>
    <property type="match status" value="1"/>
</dbReference>